<keyword evidence="5 7" id="KW-0472">Membrane</keyword>
<dbReference type="InterPro" id="IPR039426">
    <property type="entry name" value="TonB-dep_rcpt-like"/>
</dbReference>
<dbReference type="eggNOG" id="COG1629">
    <property type="taxonomic scope" value="Bacteria"/>
</dbReference>
<evidence type="ECO:0000256" key="3">
    <source>
        <dbReference type="ARBA" id="ARBA00022452"/>
    </source>
</evidence>
<dbReference type="InterPro" id="IPR012910">
    <property type="entry name" value="Plug_dom"/>
</dbReference>
<keyword evidence="11" id="KW-1185">Reference proteome</keyword>
<gene>
    <name evidence="10" type="ORF">CAMGR0001_0151</name>
</gene>
<organism evidence="10 11">
    <name type="scientific">Campylobacter gracilis RM3268</name>
    <dbReference type="NCBI Taxonomy" id="553220"/>
    <lineage>
        <taxon>Bacteria</taxon>
        <taxon>Pseudomonadati</taxon>
        <taxon>Campylobacterota</taxon>
        <taxon>Epsilonproteobacteria</taxon>
        <taxon>Campylobacterales</taxon>
        <taxon>Campylobacteraceae</taxon>
        <taxon>Campylobacter</taxon>
    </lineage>
</organism>
<dbReference type="InterPro" id="IPR036942">
    <property type="entry name" value="Beta-barrel_TonB_sf"/>
</dbReference>
<sequence length="908" mass="102137">MIVGFWACKPCKSGAGRNYSASVKGEKSTQNRCGGGLARSLIVAACLCGLSAAQDSSENNATRSASTKENPGAQSSAATTNSYKFPEIVVVGNIDSSLTSVGDSYGGTQKISRTMIESMPSGNGDFVQLLRTNPNVQFSSTNRQSTTLGEISPANISINGAKYWQNNFMLDGANMNNDLDPARNPGGNPTRFSAFDTMNSVSQGMAIDSDFLRSVEVHDSGVSAKYGGFTGGVVEAKTRDPRAGFHGKFSMQHTEDSWTRYHIYGDEQSFENSATPLNQPRFDKWITRLNLEGTVTEDLGLMFGYTNTRSKIPLKAYDRRYNADTTITERVQRRNIDNYFLKALWYANDRLTITPSVTYAPERNKMFNDHVKDSYADMKSGGLNLALKADYDGDFARFNQILSYSKLESSRDAENEYYRAWQYSNVKNWGSKILSAAAIEGGFGDLDQTQKSLSYNADLEFNEFDLGGSKHRFITGFEFKKQEAKFNVKKEFMTAGGIAPLPAGVNACDPNDELCSIDDSFARRGRSGQFFTRKSYYKGNTKVDMKSLAVYLEDEIKIGDLTLRPGVRLNRDDYMKQTTAAPRFNSYYDIFGDGDSIISFGANRYYGRNLFTYKLREGREGLATTYTRPRNAYTQNWTQLPKDPSLTKFNELKVPYEDELVFGAKQKLGNFEFFGKYVSRKGRDQIIKSTRRDLGLAPNPNYQNNYQTFTNDGRSENKILTFGIKTIDDYEAFGTLNGFELGFEHIKMKTNNTLYDISLDRETLEDEKIIEYDGRLMRLSELPAQDYARPWTASLNIITKIPSYGISVNNFLSFKGSQEAIARTGRTPAGKYPARYDKYEKVNLGKSYSWDARIGYAKKMAGEVEFFTNLDIYNVLNKRNKARLSSDTSLDLVYEAGRQFWLEAGIRW</sequence>
<evidence type="ECO:0000256" key="8">
    <source>
        <dbReference type="SAM" id="MobiDB-lite"/>
    </source>
</evidence>
<dbReference type="Gene3D" id="2.40.170.20">
    <property type="entry name" value="TonB-dependent receptor, beta-barrel domain"/>
    <property type="match status" value="1"/>
</dbReference>
<keyword evidence="3 7" id="KW-1134">Transmembrane beta strand</keyword>
<evidence type="ECO:0000256" key="7">
    <source>
        <dbReference type="PROSITE-ProRule" id="PRU01360"/>
    </source>
</evidence>
<dbReference type="RefSeq" id="WP_005872722.1">
    <property type="nucleotide sequence ID" value="NZ_ACYG01000030.1"/>
</dbReference>
<dbReference type="OrthoDB" id="9766643at2"/>
<accession>C8PKD5</accession>
<dbReference type="GO" id="GO:0009279">
    <property type="term" value="C:cell outer membrane"/>
    <property type="evidence" value="ECO:0007669"/>
    <property type="project" value="UniProtKB-SubCell"/>
</dbReference>
<dbReference type="Pfam" id="PF07715">
    <property type="entry name" value="Plug"/>
    <property type="match status" value="1"/>
</dbReference>
<dbReference type="InterPro" id="IPR037066">
    <property type="entry name" value="Plug_dom_sf"/>
</dbReference>
<comment type="caution">
    <text evidence="10">The sequence shown here is derived from an EMBL/GenBank/DDBJ whole genome shotgun (WGS) entry which is preliminary data.</text>
</comment>
<evidence type="ECO:0000256" key="5">
    <source>
        <dbReference type="ARBA" id="ARBA00023136"/>
    </source>
</evidence>
<name>C8PKD5_9BACT</name>
<dbReference type="PROSITE" id="PS52016">
    <property type="entry name" value="TONB_DEPENDENT_REC_3"/>
    <property type="match status" value="1"/>
</dbReference>
<dbReference type="STRING" id="824.CGRAC_2093"/>
<evidence type="ECO:0000313" key="11">
    <source>
        <dbReference type="Proteomes" id="UP000005709"/>
    </source>
</evidence>
<dbReference type="SUPFAM" id="SSF56935">
    <property type="entry name" value="Porins"/>
    <property type="match status" value="1"/>
</dbReference>
<dbReference type="AlphaFoldDB" id="C8PKD5"/>
<evidence type="ECO:0000259" key="9">
    <source>
        <dbReference type="Pfam" id="PF07715"/>
    </source>
</evidence>
<feature type="region of interest" description="Disordered" evidence="8">
    <location>
        <begin position="58"/>
        <end position="79"/>
    </location>
</feature>
<dbReference type="EMBL" id="ACYG01000030">
    <property type="protein sequence ID" value="EEV16544.1"/>
    <property type="molecule type" value="Genomic_DNA"/>
</dbReference>
<protein>
    <submittedName>
        <fullName evidence="10">TonB-dependent receptor plug domain protein</fullName>
    </submittedName>
</protein>
<proteinExistence type="inferred from homology"/>
<evidence type="ECO:0000256" key="4">
    <source>
        <dbReference type="ARBA" id="ARBA00022692"/>
    </source>
</evidence>
<comment type="similarity">
    <text evidence="7">Belongs to the TonB-dependent receptor family.</text>
</comment>
<evidence type="ECO:0000256" key="2">
    <source>
        <dbReference type="ARBA" id="ARBA00022448"/>
    </source>
</evidence>
<feature type="domain" description="TonB-dependent receptor plug" evidence="9">
    <location>
        <begin position="106"/>
        <end position="233"/>
    </location>
</feature>
<dbReference type="Gene3D" id="2.170.130.10">
    <property type="entry name" value="TonB-dependent receptor, plug domain"/>
    <property type="match status" value="1"/>
</dbReference>
<keyword evidence="10" id="KW-0675">Receptor</keyword>
<comment type="subcellular location">
    <subcellularLocation>
        <location evidence="1 7">Cell outer membrane</location>
        <topology evidence="1 7">Multi-pass membrane protein</topology>
    </subcellularLocation>
</comment>
<evidence type="ECO:0000256" key="1">
    <source>
        <dbReference type="ARBA" id="ARBA00004571"/>
    </source>
</evidence>
<evidence type="ECO:0000313" key="10">
    <source>
        <dbReference type="EMBL" id="EEV16544.1"/>
    </source>
</evidence>
<keyword evidence="6 7" id="KW-0998">Cell outer membrane</keyword>
<reference evidence="10 11" key="1">
    <citation type="submission" date="2009-07" db="EMBL/GenBank/DDBJ databases">
        <authorList>
            <person name="Madupu R."/>
            <person name="Sebastian Y."/>
            <person name="Durkin A.S."/>
            <person name="Torralba M."/>
            <person name="Methe B."/>
            <person name="Sutton G.G."/>
            <person name="Strausberg R.L."/>
            <person name="Nelson K.E."/>
        </authorList>
    </citation>
    <scope>NUCLEOTIDE SEQUENCE [LARGE SCALE GENOMIC DNA]</scope>
    <source>
        <strain evidence="10 11">RM3268</strain>
    </source>
</reference>
<keyword evidence="4 7" id="KW-0812">Transmembrane</keyword>
<evidence type="ECO:0000256" key="6">
    <source>
        <dbReference type="ARBA" id="ARBA00023237"/>
    </source>
</evidence>
<dbReference type="Proteomes" id="UP000005709">
    <property type="component" value="Unassembled WGS sequence"/>
</dbReference>
<keyword evidence="2 7" id="KW-0813">Transport</keyword>